<dbReference type="Pfam" id="PF06652">
    <property type="entry name" value="Methuselah_N"/>
    <property type="match status" value="1"/>
</dbReference>
<dbReference type="SUPFAM" id="SSF63877">
    <property type="entry name" value="Methuselah ectodomain"/>
    <property type="match status" value="1"/>
</dbReference>
<feature type="transmembrane region" description="Helical" evidence="10">
    <location>
        <begin position="252"/>
        <end position="273"/>
    </location>
</feature>
<dbReference type="Proteomes" id="UP001329430">
    <property type="component" value="Chromosome 8"/>
</dbReference>
<keyword evidence="14" id="KW-1185">Reference proteome</keyword>
<evidence type="ECO:0000256" key="8">
    <source>
        <dbReference type="ARBA" id="ARBA00023170"/>
    </source>
</evidence>
<dbReference type="Gene3D" id="1.20.1070.10">
    <property type="entry name" value="Rhodopsin 7-helix transmembrane proteins"/>
    <property type="match status" value="1"/>
</dbReference>
<feature type="transmembrane region" description="Helical" evidence="10">
    <location>
        <begin position="392"/>
        <end position="413"/>
    </location>
</feature>
<dbReference type="InterPro" id="IPR036272">
    <property type="entry name" value="Methuselah_N_sf"/>
</dbReference>
<dbReference type="InterPro" id="IPR000832">
    <property type="entry name" value="GPCR_2_secretin-like"/>
</dbReference>
<dbReference type="GO" id="GO:0007166">
    <property type="term" value="P:cell surface receptor signaling pathway"/>
    <property type="evidence" value="ECO:0007669"/>
    <property type="project" value="InterPro"/>
</dbReference>
<dbReference type="GO" id="GO:0008528">
    <property type="term" value="F:G protein-coupled peptide receptor activity"/>
    <property type="evidence" value="ECO:0007669"/>
    <property type="project" value="TreeGrafter"/>
</dbReference>
<evidence type="ECO:0000313" key="13">
    <source>
        <dbReference type="EMBL" id="KAK5640088.1"/>
    </source>
</evidence>
<name>A0AAN7ZIB7_9COLE</name>
<dbReference type="Pfam" id="PF00002">
    <property type="entry name" value="7tm_2"/>
    <property type="match status" value="1"/>
</dbReference>
<evidence type="ECO:0000256" key="11">
    <source>
        <dbReference type="SAM" id="SignalP"/>
    </source>
</evidence>
<evidence type="ECO:0000256" key="9">
    <source>
        <dbReference type="ARBA" id="ARBA00023224"/>
    </source>
</evidence>
<feature type="transmembrane region" description="Helical" evidence="10">
    <location>
        <begin position="183"/>
        <end position="203"/>
    </location>
</feature>
<gene>
    <name evidence="13" type="ORF">RI129_010899</name>
</gene>
<comment type="similarity">
    <text evidence="2">Belongs to the G-protein coupled receptor 2 family. Mth subfamily.</text>
</comment>
<dbReference type="GO" id="GO:0005886">
    <property type="term" value="C:plasma membrane"/>
    <property type="evidence" value="ECO:0007669"/>
    <property type="project" value="TreeGrafter"/>
</dbReference>
<dbReference type="PANTHER" id="PTHR47154">
    <property type="entry name" value="G-PROTEIN COUPLED RECEPTOR MTH-RELATED"/>
    <property type="match status" value="1"/>
</dbReference>
<evidence type="ECO:0000256" key="7">
    <source>
        <dbReference type="ARBA" id="ARBA00023136"/>
    </source>
</evidence>
<dbReference type="InterPro" id="IPR051384">
    <property type="entry name" value="Mth_GPCR"/>
</dbReference>
<feature type="domain" description="G-protein coupled receptors family 2 profile 2" evidence="12">
    <location>
        <begin position="180"/>
        <end position="449"/>
    </location>
</feature>
<keyword evidence="7 10" id="KW-0472">Membrane</keyword>
<keyword evidence="3 10" id="KW-0812">Transmembrane</keyword>
<keyword evidence="4 11" id="KW-0732">Signal</keyword>
<dbReference type="InterPro" id="IPR023311">
    <property type="entry name" value="Methusela_ecto_dom_2"/>
</dbReference>
<evidence type="ECO:0000256" key="5">
    <source>
        <dbReference type="ARBA" id="ARBA00022989"/>
    </source>
</evidence>
<evidence type="ECO:0000256" key="1">
    <source>
        <dbReference type="ARBA" id="ARBA00004127"/>
    </source>
</evidence>
<sequence>MYLFIFAILLNRILVILSVCVPDTRHRSDTLAPDESSYDIMFFNKSYISDCGCDDKYTCVRKCCDEDYGIDADTLKCVRNESVKLSIPIYMMGNVIIDNDQLIDFRYVSGVSECLLDEEEDDFYFAKMDEFYIQKDGKLWMSRLNTYFKPEHYCIENDDDLGPVAVLCLLSYNVQSLEISARITSIGMIISLPFLLVTFIIYAVLPLRNLHGKSLMCYVFSLFTTYLLYVIIQLHPDADSLDAVVCKTIAMTFMYFFEASFVWMNVMCIDIYLTFSGTKLIISERKRVEFKRFIYYSIYAWGTPILLVVLVVVMSKVVKPNAWYNPGISDQQCWLNNGIPLFLYLYLPMAIVIVANIVLFAITAHKVRIARRDTAMLRTGENKSSNEETVRFGVYIKLFLCMGVNWSFEIITWAVDWQVENVPPAIWYVTDLCNALFGLFIFIIFVCNKKVWKLLKAKYYKITDKTPPLAPSSTDEVTLETY</sequence>
<protein>
    <recommendedName>
        <fullName evidence="12">G-protein coupled receptors family 2 profile 2 domain-containing protein</fullName>
    </recommendedName>
</protein>
<dbReference type="InterPro" id="IPR017981">
    <property type="entry name" value="GPCR_2-like_7TM"/>
</dbReference>
<dbReference type="GO" id="GO:0012505">
    <property type="term" value="C:endomembrane system"/>
    <property type="evidence" value="ECO:0007669"/>
    <property type="project" value="UniProtKB-SubCell"/>
</dbReference>
<feature type="signal peptide" evidence="11">
    <location>
        <begin position="1"/>
        <end position="18"/>
    </location>
</feature>
<feature type="transmembrane region" description="Helical" evidence="10">
    <location>
        <begin position="293"/>
        <end position="314"/>
    </location>
</feature>
<comment type="subcellular location">
    <subcellularLocation>
        <location evidence="1">Endomembrane system</location>
        <topology evidence="1">Multi-pass membrane protein</topology>
    </subcellularLocation>
</comment>
<organism evidence="13 14">
    <name type="scientific">Pyrocoelia pectoralis</name>
    <dbReference type="NCBI Taxonomy" id="417401"/>
    <lineage>
        <taxon>Eukaryota</taxon>
        <taxon>Metazoa</taxon>
        <taxon>Ecdysozoa</taxon>
        <taxon>Arthropoda</taxon>
        <taxon>Hexapoda</taxon>
        <taxon>Insecta</taxon>
        <taxon>Pterygota</taxon>
        <taxon>Neoptera</taxon>
        <taxon>Endopterygota</taxon>
        <taxon>Coleoptera</taxon>
        <taxon>Polyphaga</taxon>
        <taxon>Elateriformia</taxon>
        <taxon>Elateroidea</taxon>
        <taxon>Lampyridae</taxon>
        <taxon>Lampyrinae</taxon>
        <taxon>Pyrocoelia</taxon>
    </lineage>
</organism>
<proteinExistence type="inferred from homology"/>
<keyword evidence="6" id="KW-0297">G-protein coupled receptor</keyword>
<evidence type="ECO:0000259" key="12">
    <source>
        <dbReference type="PROSITE" id="PS50261"/>
    </source>
</evidence>
<evidence type="ECO:0000256" key="3">
    <source>
        <dbReference type="ARBA" id="ARBA00022692"/>
    </source>
</evidence>
<feature type="transmembrane region" description="Helical" evidence="10">
    <location>
        <begin position="425"/>
        <end position="447"/>
    </location>
</feature>
<keyword evidence="5 10" id="KW-1133">Transmembrane helix</keyword>
<dbReference type="EMBL" id="JAVRBK010000008">
    <property type="protein sequence ID" value="KAK5640088.1"/>
    <property type="molecule type" value="Genomic_DNA"/>
</dbReference>
<dbReference type="CDD" id="cd15039">
    <property type="entry name" value="7tmB3_Methuselah-like"/>
    <property type="match status" value="1"/>
</dbReference>
<feature type="transmembrane region" description="Helical" evidence="10">
    <location>
        <begin position="215"/>
        <end position="232"/>
    </location>
</feature>
<evidence type="ECO:0000256" key="2">
    <source>
        <dbReference type="ARBA" id="ARBA00008979"/>
    </source>
</evidence>
<dbReference type="PANTHER" id="PTHR47154:SF2">
    <property type="entry name" value="G-PROTEIN COUPLED RECEPTOR MTH-RELATED"/>
    <property type="match status" value="1"/>
</dbReference>
<keyword evidence="9" id="KW-0807">Transducer</keyword>
<dbReference type="AlphaFoldDB" id="A0AAN7ZIB7"/>
<evidence type="ECO:0000256" key="6">
    <source>
        <dbReference type="ARBA" id="ARBA00023040"/>
    </source>
</evidence>
<dbReference type="InterPro" id="IPR010596">
    <property type="entry name" value="Methuselah_N_dom"/>
</dbReference>
<evidence type="ECO:0000256" key="4">
    <source>
        <dbReference type="ARBA" id="ARBA00022729"/>
    </source>
</evidence>
<keyword evidence="8" id="KW-0675">Receptor</keyword>
<accession>A0AAN7ZIB7</accession>
<comment type="caution">
    <text evidence="13">The sequence shown here is derived from an EMBL/GenBank/DDBJ whole genome shotgun (WGS) entry which is preliminary data.</text>
</comment>
<evidence type="ECO:0000313" key="14">
    <source>
        <dbReference type="Proteomes" id="UP001329430"/>
    </source>
</evidence>
<dbReference type="Gene3D" id="2.170.180.11">
    <property type="entry name" value="Methuselah ectodomain, domain 2"/>
    <property type="match status" value="1"/>
</dbReference>
<dbReference type="PROSITE" id="PS50261">
    <property type="entry name" value="G_PROTEIN_RECEP_F2_4"/>
    <property type="match status" value="1"/>
</dbReference>
<reference evidence="13 14" key="1">
    <citation type="journal article" date="2024" name="Insects">
        <title>An Improved Chromosome-Level Genome Assembly of the Firefly Pyrocoelia pectoralis.</title>
        <authorList>
            <person name="Fu X."/>
            <person name="Meyer-Rochow V.B."/>
            <person name="Ballantyne L."/>
            <person name="Zhu X."/>
        </authorList>
    </citation>
    <scope>NUCLEOTIDE SEQUENCE [LARGE SCALE GENOMIC DNA]</scope>
    <source>
        <strain evidence="13">XCY_ONT2</strain>
    </source>
</reference>
<feature type="chain" id="PRO_5042916783" description="G-protein coupled receptors family 2 profile 2 domain-containing protein" evidence="11">
    <location>
        <begin position="19"/>
        <end position="482"/>
    </location>
</feature>
<evidence type="ECO:0000256" key="10">
    <source>
        <dbReference type="SAM" id="Phobius"/>
    </source>
</evidence>
<feature type="transmembrane region" description="Helical" evidence="10">
    <location>
        <begin position="341"/>
        <end position="362"/>
    </location>
</feature>